<feature type="domain" description="HTH deoR-type" evidence="3">
    <location>
        <begin position="2"/>
        <end position="57"/>
    </location>
</feature>
<dbReference type="InterPro" id="IPR013196">
    <property type="entry name" value="HTH_11"/>
</dbReference>
<proteinExistence type="predicted"/>
<evidence type="ECO:0000259" key="3">
    <source>
        <dbReference type="PROSITE" id="PS51000"/>
    </source>
</evidence>
<dbReference type="InterPro" id="IPR036388">
    <property type="entry name" value="WH-like_DNA-bd_sf"/>
</dbReference>
<dbReference type="PANTHER" id="PTHR34580">
    <property type="match status" value="1"/>
</dbReference>
<dbReference type="InterPro" id="IPR057727">
    <property type="entry name" value="WCX_dom"/>
</dbReference>
<keyword evidence="2" id="KW-0804">Transcription</keyword>
<evidence type="ECO:0000313" key="5">
    <source>
        <dbReference type="Proteomes" id="UP000564644"/>
    </source>
</evidence>
<dbReference type="GO" id="GO:0003700">
    <property type="term" value="F:DNA-binding transcription factor activity"/>
    <property type="evidence" value="ECO:0007669"/>
    <property type="project" value="InterPro"/>
</dbReference>
<dbReference type="AlphaFoldDB" id="A0A7X0SQF1"/>
<gene>
    <name evidence="4" type="ORF">H7C18_25285</name>
</gene>
<dbReference type="Gene3D" id="1.10.10.10">
    <property type="entry name" value="Winged helix-like DNA-binding domain superfamily/Winged helix DNA-binding domain"/>
    <property type="match status" value="1"/>
</dbReference>
<dbReference type="Proteomes" id="UP000564644">
    <property type="component" value="Unassembled WGS sequence"/>
</dbReference>
<dbReference type="RefSeq" id="WP_185131881.1">
    <property type="nucleotide sequence ID" value="NZ_JACJVO010000032.1"/>
</dbReference>
<dbReference type="InterPro" id="IPR001034">
    <property type="entry name" value="DeoR_HTH"/>
</dbReference>
<dbReference type="Pfam" id="PF25583">
    <property type="entry name" value="WCX"/>
    <property type="match status" value="1"/>
</dbReference>
<evidence type="ECO:0000313" key="4">
    <source>
        <dbReference type="EMBL" id="MBB6734240.1"/>
    </source>
</evidence>
<dbReference type="SMART" id="SM00420">
    <property type="entry name" value="HTH_DEOR"/>
    <property type="match status" value="1"/>
</dbReference>
<protein>
    <submittedName>
        <fullName evidence="4">YafY family transcriptional regulator</fullName>
    </submittedName>
</protein>
<comment type="caution">
    <text evidence="4">The sequence shown here is derived from an EMBL/GenBank/DDBJ whole genome shotgun (WGS) entry which is preliminary data.</text>
</comment>
<dbReference type="Pfam" id="PF13280">
    <property type="entry name" value="WYL"/>
    <property type="match status" value="1"/>
</dbReference>
<name>A0A7X0SQF1_9BACL</name>
<evidence type="ECO:0000256" key="2">
    <source>
        <dbReference type="ARBA" id="ARBA00023163"/>
    </source>
</evidence>
<dbReference type="PIRSF" id="PIRSF016838">
    <property type="entry name" value="PafC"/>
    <property type="match status" value="1"/>
</dbReference>
<dbReference type="InterPro" id="IPR051534">
    <property type="entry name" value="CBASS_pafABC_assoc_protein"/>
</dbReference>
<organism evidence="4 5">
    <name type="scientific">Cohnella zeiphila</name>
    <dbReference type="NCBI Taxonomy" id="2761120"/>
    <lineage>
        <taxon>Bacteria</taxon>
        <taxon>Bacillati</taxon>
        <taxon>Bacillota</taxon>
        <taxon>Bacilli</taxon>
        <taxon>Bacillales</taxon>
        <taxon>Paenibacillaceae</taxon>
        <taxon>Cohnella</taxon>
    </lineage>
</organism>
<dbReference type="InterPro" id="IPR028349">
    <property type="entry name" value="PafC-like"/>
</dbReference>
<sequence>MKLERLISMVYMLLNHEVVSATALAERYNVSPRTIYRDIEAICAAGIPVVSYQGVNGGFGIMDEYKMDRSLLGAHDVGALVSVLQSMSAVFGDEQAMETAYKLQTIQGRHEKPGLSMEMGIGRADPEALRTLRAAIKDSRVLKFVYISAKGEKTDRVVEPVKLTYRYDAWYLYAYCRTRSDYREFKVPRMVELSATAEPFRHKHPLPPSSANSPREMPRDAPYIDAVLHFSVASLARALDFFHRFDKSFNPDGSLIVKARIYHYPEAKWIVPILLSFGSGVEVLEPAELRQELREQLQKTLSLYAKV</sequence>
<dbReference type="InterPro" id="IPR026881">
    <property type="entry name" value="WYL_dom"/>
</dbReference>
<dbReference type="PANTHER" id="PTHR34580:SF1">
    <property type="entry name" value="PROTEIN PAFC"/>
    <property type="match status" value="1"/>
</dbReference>
<keyword evidence="5" id="KW-1185">Reference proteome</keyword>
<keyword evidence="1" id="KW-0805">Transcription regulation</keyword>
<dbReference type="PROSITE" id="PS52050">
    <property type="entry name" value="WYL"/>
    <property type="match status" value="1"/>
</dbReference>
<accession>A0A7X0SQF1</accession>
<dbReference type="EMBL" id="JACJVO010000032">
    <property type="protein sequence ID" value="MBB6734240.1"/>
    <property type="molecule type" value="Genomic_DNA"/>
</dbReference>
<dbReference type="InterPro" id="IPR036390">
    <property type="entry name" value="WH_DNA-bd_sf"/>
</dbReference>
<dbReference type="SUPFAM" id="SSF46785">
    <property type="entry name" value="Winged helix' DNA-binding domain"/>
    <property type="match status" value="1"/>
</dbReference>
<evidence type="ECO:0000256" key="1">
    <source>
        <dbReference type="ARBA" id="ARBA00023015"/>
    </source>
</evidence>
<dbReference type="PROSITE" id="PS51000">
    <property type="entry name" value="HTH_DEOR_2"/>
    <property type="match status" value="1"/>
</dbReference>
<reference evidence="4 5" key="1">
    <citation type="submission" date="2020-08" db="EMBL/GenBank/DDBJ databases">
        <title>Cohnella phylogeny.</title>
        <authorList>
            <person name="Dunlap C."/>
        </authorList>
    </citation>
    <scope>NUCLEOTIDE SEQUENCE [LARGE SCALE GENOMIC DNA]</scope>
    <source>
        <strain evidence="4 5">CBP 2801</strain>
    </source>
</reference>
<dbReference type="Pfam" id="PF08279">
    <property type="entry name" value="HTH_11"/>
    <property type="match status" value="1"/>
</dbReference>